<dbReference type="InterPro" id="IPR008278">
    <property type="entry name" value="4-PPantetheinyl_Trfase_dom"/>
</dbReference>
<name>A0A0F3GTD3_9BACT</name>
<dbReference type="GO" id="GO:0006633">
    <property type="term" value="P:fatty acid biosynthetic process"/>
    <property type="evidence" value="ECO:0007669"/>
    <property type="project" value="UniProtKB-UniRule"/>
</dbReference>
<organism evidence="10 11">
    <name type="scientific">Candidatus Magnetobacterium bavaricum</name>
    <dbReference type="NCBI Taxonomy" id="29290"/>
    <lineage>
        <taxon>Bacteria</taxon>
        <taxon>Pseudomonadati</taxon>
        <taxon>Nitrospirota</taxon>
        <taxon>Thermodesulfovibrionia</taxon>
        <taxon>Thermodesulfovibrionales</taxon>
        <taxon>Candidatus Magnetobacteriaceae</taxon>
        <taxon>Candidatus Magnetobacterium</taxon>
    </lineage>
</organism>
<evidence type="ECO:0000256" key="4">
    <source>
        <dbReference type="ARBA" id="ARBA00022832"/>
    </source>
</evidence>
<dbReference type="Pfam" id="PF01648">
    <property type="entry name" value="ACPS"/>
    <property type="match status" value="1"/>
</dbReference>
<dbReference type="EC" id="2.7.8.7" evidence="8"/>
<dbReference type="PATRIC" id="fig|29290.4.peg.5145"/>
<accession>A0A0F3GTD3</accession>
<dbReference type="HAMAP" id="MF_00101">
    <property type="entry name" value="AcpS"/>
    <property type="match status" value="1"/>
</dbReference>
<reference evidence="10 11" key="1">
    <citation type="submission" date="2015-02" db="EMBL/GenBank/DDBJ databases">
        <title>Single-cell genomics of uncultivated deep-branching MTB reveals a conserved set of magnetosome genes.</title>
        <authorList>
            <person name="Kolinko S."/>
            <person name="Richter M."/>
            <person name="Glockner F.O."/>
            <person name="Brachmann A."/>
            <person name="Schuler D."/>
        </authorList>
    </citation>
    <scope>NUCLEOTIDE SEQUENCE [LARGE SCALE GENOMIC DNA]</scope>
    <source>
        <strain evidence="10">TM-1</strain>
    </source>
</reference>
<evidence type="ECO:0000313" key="11">
    <source>
        <dbReference type="Proteomes" id="UP000033423"/>
    </source>
</evidence>
<comment type="catalytic activity">
    <reaction evidence="8">
        <text>apo-[ACP] + CoA = holo-[ACP] + adenosine 3',5'-bisphosphate + H(+)</text>
        <dbReference type="Rhea" id="RHEA:12068"/>
        <dbReference type="Rhea" id="RHEA-COMP:9685"/>
        <dbReference type="Rhea" id="RHEA-COMP:9690"/>
        <dbReference type="ChEBI" id="CHEBI:15378"/>
        <dbReference type="ChEBI" id="CHEBI:29999"/>
        <dbReference type="ChEBI" id="CHEBI:57287"/>
        <dbReference type="ChEBI" id="CHEBI:58343"/>
        <dbReference type="ChEBI" id="CHEBI:64479"/>
        <dbReference type="EC" id="2.7.8.7"/>
    </reaction>
</comment>
<evidence type="ECO:0000256" key="3">
    <source>
        <dbReference type="ARBA" id="ARBA00022723"/>
    </source>
</evidence>
<keyword evidence="1 8" id="KW-0444">Lipid biosynthesis</keyword>
<keyword evidence="2 8" id="KW-0808">Transferase</keyword>
<dbReference type="InterPro" id="IPR004568">
    <property type="entry name" value="Ppantetheine-prot_Trfase_dom"/>
</dbReference>
<keyword evidence="6 8" id="KW-0443">Lipid metabolism</keyword>
<feature type="binding site" evidence="8">
    <location>
        <position position="57"/>
    </location>
    <ligand>
        <name>Mg(2+)</name>
        <dbReference type="ChEBI" id="CHEBI:18420"/>
    </ligand>
</feature>
<evidence type="ECO:0000256" key="1">
    <source>
        <dbReference type="ARBA" id="ARBA00022516"/>
    </source>
</evidence>
<comment type="caution">
    <text evidence="10">The sequence shown here is derived from an EMBL/GenBank/DDBJ whole genome shotgun (WGS) entry which is preliminary data.</text>
</comment>
<keyword evidence="11" id="KW-1185">Reference proteome</keyword>
<evidence type="ECO:0000259" key="9">
    <source>
        <dbReference type="Pfam" id="PF01648"/>
    </source>
</evidence>
<keyword evidence="5 8" id="KW-0460">Magnesium</keyword>
<evidence type="ECO:0000256" key="2">
    <source>
        <dbReference type="ARBA" id="ARBA00022679"/>
    </source>
</evidence>
<keyword evidence="8" id="KW-0963">Cytoplasm</keyword>
<dbReference type="AlphaFoldDB" id="A0A0F3GTD3"/>
<proteinExistence type="inferred from homology"/>
<dbReference type="Gene3D" id="3.90.470.20">
    <property type="entry name" value="4'-phosphopantetheinyl transferase domain"/>
    <property type="match status" value="1"/>
</dbReference>
<evidence type="ECO:0000256" key="5">
    <source>
        <dbReference type="ARBA" id="ARBA00022842"/>
    </source>
</evidence>
<sequence length="121" mass="13481">MIYSVGVDITQNDRVKEVVDKWGERFVNRVFTEGERQYCFSKAFPIGSLAARFAAKEAFIKACGRATSFKDIEVVSDTLGNPSLRLHDGAEDCLRALGITASHLSISHERHYSVAVVILEF</sequence>
<comment type="subcellular location">
    <subcellularLocation>
        <location evidence="8">Cytoplasm</location>
    </subcellularLocation>
</comment>
<dbReference type="GO" id="GO:0005737">
    <property type="term" value="C:cytoplasm"/>
    <property type="evidence" value="ECO:0007669"/>
    <property type="project" value="UniProtKB-SubCell"/>
</dbReference>
<dbReference type="GO" id="GO:0000287">
    <property type="term" value="F:magnesium ion binding"/>
    <property type="evidence" value="ECO:0007669"/>
    <property type="project" value="UniProtKB-UniRule"/>
</dbReference>
<comment type="similarity">
    <text evidence="8">Belongs to the P-Pant transferase superfamily. AcpS family.</text>
</comment>
<protein>
    <recommendedName>
        <fullName evidence="8">Holo-[acyl-carrier-protein] synthase</fullName>
        <shortName evidence="8">Holo-ACP synthase</shortName>
        <ecNumber evidence="8">2.7.8.7</ecNumber>
    </recommendedName>
    <alternativeName>
        <fullName evidence="8">4'-phosphopantetheinyl transferase AcpS</fullName>
    </alternativeName>
</protein>
<keyword evidence="3 8" id="KW-0479">Metal-binding</keyword>
<dbReference type="SUPFAM" id="SSF56214">
    <property type="entry name" value="4'-phosphopantetheinyl transferase"/>
    <property type="match status" value="1"/>
</dbReference>
<feature type="binding site" evidence="8">
    <location>
        <position position="8"/>
    </location>
    <ligand>
        <name>Mg(2+)</name>
        <dbReference type="ChEBI" id="CHEBI:18420"/>
    </ligand>
</feature>
<evidence type="ECO:0000256" key="8">
    <source>
        <dbReference type="HAMAP-Rule" id="MF_00101"/>
    </source>
</evidence>
<dbReference type="NCBIfam" id="TIGR00516">
    <property type="entry name" value="acpS"/>
    <property type="match status" value="1"/>
</dbReference>
<dbReference type="InterPro" id="IPR037143">
    <property type="entry name" value="4-PPantetheinyl_Trfase_dom_sf"/>
</dbReference>
<keyword evidence="4 8" id="KW-0276">Fatty acid metabolism</keyword>
<dbReference type="NCBIfam" id="TIGR00556">
    <property type="entry name" value="pantethn_trn"/>
    <property type="match status" value="1"/>
</dbReference>
<dbReference type="Proteomes" id="UP000033423">
    <property type="component" value="Unassembled WGS sequence"/>
</dbReference>
<gene>
    <name evidence="8" type="primary">acpS</name>
    <name evidence="10" type="ORF">MBAV_003871</name>
</gene>
<dbReference type="GO" id="GO:0008897">
    <property type="term" value="F:holo-[acyl-carrier-protein] synthase activity"/>
    <property type="evidence" value="ECO:0007669"/>
    <property type="project" value="UniProtKB-UniRule"/>
</dbReference>
<comment type="cofactor">
    <cofactor evidence="8">
        <name>Mg(2+)</name>
        <dbReference type="ChEBI" id="CHEBI:18420"/>
    </cofactor>
</comment>
<evidence type="ECO:0000256" key="7">
    <source>
        <dbReference type="ARBA" id="ARBA00023160"/>
    </source>
</evidence>
<feature type="domain" description="4'-phosphopantetheinyl transferase" evidence="9">
    <location>
        <begin position="4"/>
        <end position="93"/>
    </location>
</feature>
<dbReference type="InterPro" id="IPR002582">
    <property type="entry name" value="ACPS"/>
</dbReference>
<evidence type="ECO:0000313" key="10">
    <source>
        <dbReference type="EMBL" id="KJU83933.1"/>
    </source>
</evidence>
<keyword evidence="7 8" id="KW-0275">Fatty acid biosynthesis</keyword>
<evidence type="ECO:0000256" key="6">
    <source>
        <dbReference type="ARBA" id="ARBA00023098"/>
    </source>
</evidence>
<dbReference type="EMBL" id="LACI01001678">
    <property type="protein sequence ID" value="KJU83933.1"/>
    <property type="molecule type" value="Genomic_DNA"/>
</dbReference>
<comment type="function">
    <text evidence="8">Transfers the 4'-phosphopantetheine moiety from coenzyme A to a Ser of acyl-carrier-protein.</text>
</comment>